<dbReference type="PATRIC" id="fig|1618752.3.peg.312"/>
<dbReference type="InterPro" id="IPR027474">
    <property type="entry name" value="L-asparaginase_N"/>
</dbReference>
<dbReference type="Pfam" id="PF00710">
    <property type="entry name" value="Asparaginase"/>
    <property type="match status" value="1"/>
</dbReference>
<dbReference type="InterPro" id="IPR036152">
    <property type="entry name" value="Asp/glu_Ase-like_sf"/>
</dbReference>
<dbReference type="PIRSF" id="PIRSF500176">
    <property type="entry name" value="L_ASNase"/>
    <property type="match status" value="1"/>
</dbReference>
<sequence>MKIKVFTCGGTIDKIYLETKGIYNFSFGEPAINEIYRDKVKLNFGYKIEPLFAKDSLKMKSSLYMNEGDRQTIKKACLKTKENKILITHGTDTMVETAKVLSDIKDKVIILTGASQPWRFRESDAEFNIGVAIGALNVLDKGIFIALNGRIYDWDKCKKINGGRFVDKK</sequence>
<dbReference type="EMBL" id="LBQZ01000017">
    <property type="protein sequence ID" value="KKP88477.1"/>
    <property type="molecule type" value="Genomic_DNA"/>
</dbReference>
<gene>
    <name evidence="2" type="ORF">UR91_C0017G0001</name>
</gene>
<evidence type="ECO:0000313" key="2">
    <source>
        <dbReference type="EMBL" id="KKP88477.1"/>
    </source>
</evidence>
<dbReference type="PRINTS" id="PR00139">
    <property type="entry name" value="ASNGLNASE"/>
</dbReference>
<organism evidence="2 3">
    <name type="scientific">Candidatus Nomurabacteria bacterium GW2011_GWC2_35_8</name>
    <dbReference type="NCBI Taxonomy" id="1618752"/>
    <lineage>
        <taxon>Bacteria</taxon>
        <taxon>Candidatus Nomuraibacteriota</taxon>
    </lineage>
</organism>
<name>A0A0G0G9T3_9BACT</name>
<reference evidence="2 3" key="1">
    <citation type="journal article" date="2015" name="Nature">
        <title>rRNA introns, odd ribosomes, and small enigmatic genomes across a large radiation of phyla.</title>
        <authorList>
            <person name="Brown C.T."/>
            <person name="Hug L.A."/>
            <person name="Thomas B.C."/>
            <person name="Sharon I."/>
            <person name="Castelle C.J."/>
            <person name="Singh A."/>
            <person name="Wilkins M.J."/>
            <person name="Williams K.H."/>
            <person name="Banfield J.F."/>
        </authorList>
    </citation>
    <scope>NUCLEOTIDE SEQUENCE [LARGE SCALE GENOMIC DNA]</scope>
</reference>
<dbReference type="InterPro" id="IPR006034">
    <property type="entry name" value="Asparaginase/glutaminase-like"/>
</dbReference>
<dbReference type="Proteomes" id="UP000034798">
    <property type="component" value="Unassembled WGS sequence"/>
</dbReference>
<evidence type="ECO:0000313" key="3">
    <source>
        <dbReference type="Proteomes" id="UP000034798"/>
    </source>
</evidence>
<dbReference type="AlphaFoldDB" id="A0A0G0G9T3"/>
<protein>
    <submittedName>
        <fullName evidence="2">Asparaginase</fullName>
    </submittedName>
</protein>
<dbReference type="PIRSF" id="PIRSF001220">
    <property type="entry name" value="L-ASNase_gatD"/>
    <property type="match status" value="1"/>
</dbReference>
<comment type="caution">
    <text evidence="2">The sequence shown here is derived from an EMBL/GenBank/DDBJ whole genome shotgun (WGS) entry which is preliminary data.</text>
</comment>
<evidence type="ECO:0000259" key="1">
    <source>
        <dbReference type="Pfam" id="PF00710"/>
    </source>
</evidence>
<accession>A0A0G0G9T3</accession>
<dbReference type="SUPFAM" id="SSF53774">
    <property type="entry name" value="Glutaminase/Asparaginase"/>
    <property type="match status" value="1"/>
</dbReference>
<dbReference type="InterPro" id="IPR037152">
    <property type="entry name" value="L-asparaginase_N_sf"/>
</dbReference>
<proteinExistence type="predicted"/>
<dbReference type="Gene3D" id="3.40.50.1170">
    <property type="entry name" value="L-asparaginase, N-terminal domain"/>
    <property type="match status" value="1"/>
</dbReference>
<feature type="domain" description="L-asparaginase N-terminal" evidence="1">
    <location>
        <begin position="2"/>
        <end position="163"/>
    </location>
</feature>